<comment type="caution">
    <text evidence="1">The sequence shown here is derived from an EMBL/GenBank/DDBJ whole genome shotgun (WGS) entry which is preliminary data.</text>
</comment>
<protein>
    <submittedName>
        <fullName evidence="1">Uncharacterized protein</fullName>
    </submittedName>
</protein>
<proteinExistence type="predicted"/>
<feature type="non-terminal residue" evidence="1">
    <location>
        <position position="1"/>
    </location>
</feature>
<dbReference type="Proteomes" id="UP000626109">
    <property type="component" value="Unassembled WGS sequence"/>
</dbReference>
<organism evidence="1 2">
    <name type="scientific">Polarella glacialis</name>
    <name type="common">Dinoflagellate</name>
    <dbReference type="NCBI Taxonomy" id="89957"/>
    <lineage>
        <taxon>Eukaryota</taxon>
        <taxon>Sar</taxon>
        <taxon>Alveolata</taxon>
        <taxon>Dinophyceae</taxon>
        <taxon>Suessiales</taxon>
        <taxon>Suessiaceae</taxon>
        <taxon>Polarella</taxon>
    </lineage>
</organism>
<name>A0A813IVS4_POLGL</name>
<reference evidence="1" key="1">
    <citation type="submission" date="2021-02" db="EMBL/GenBank/DDBJ databases">
        <authorList>
            <person name="Dougan E. K."/>
            <person name="Rhodes N."/>
            <person name="Thang M."/>
            <person name="Chan C."/>
        </authorList>
    </citation>
    <scope>NUCLEOTIDE SEQUENCE</scope>
</reference>
<gene>
    <name evidence="1" type="ORF">PGLA2088_LOCUS12822</name>
</gene>
<evidence type="ECO:0000313" key="1">
    <source>
        <dbReference type="EMBL" id="CAE8657462.1"/>
    </source>
</evidence>
<evidence type="ECO:0000313" key="2">
    <source>
        <dbReference type="Proteomes" id="UP000626109"/>
    </source>
</evidence>
<sequence length="171" mass="18695">IIRLTLNDQVIAALPPMDVEQLRHRAQEAMQTLALSSDGSDGGRRRPPVASVPALCGLAVECVNVVERAELTTGMARLVAAGCEVLAALLVPRLEDPTSEEGWSFDWVEETLEDISDQLDFLALEVYCGLGRLEGMVTESDELPVCLDPEDDVFGAYWGTIEHRQSLQELS</sequence>
<dbReference type="EMBL" id="CAJNNW010015228">
    <property type="protein sequence ID" value="CAE8657462.1"/>
    <property type="molecule type" value="Genomic_DNA"/>
</dbReference>
<dbReference type="AlphaFoldDB" id="A0A813IVS4"/>
<feature type="non-terminal residue" evidence="1">
    <location>
        <position position="171"/>
    </location>
</feature>
<accession>A0A813IVS4</accession>